<name>F8FI93_PAEMK</name>
<keyword evidence="2 6" id="KW-0812">Transmembrane</keyword>
<comment type="subcellular location">
    <subcellularLocation>
        <location evidence="1">Membrane</location>
        <topology evidence="1">Multi-pass membrane protein</topology>
    </subcellularLocation>
</comment>
<dbReference type="AlphaFoldDB" id="F8FI93"/>
<evidence type="ECO:0000256" key="4">
    <source>
        <dbReference type="ARBA" id="ARBA00023136"/>
    </source>
</evidence>
<feature type="transmembrane region" description="Helical" evidence="6">
    <location>
        <begin position="46"/>
        <end position="62"/>
    </location>
</feature>
<feature type="transmembrane region" description="Helical" evidence="6">
    <location>
        <begin position="20"/>
        <end position="39"/>
    </location>
</feature>
<evidence type="ECO:0000256" key="5">
    <source>
        <dbReference type="SAM" id="MobiDB-lite"/>
    </source>
</evidence>
<evidence type="ECO:0000313" key="9">
    <source>
        <dbReference type="Proteomes" id="UP000006620"/>
    </source>
</evidence>
<feature type="compositionally biased region" description="Basic residues" evidence="5">
    <location>
        <begin position="482"/>
        <end position="513"/>
    </location>
</feature>
<feature type="transmembrane region" description="Helical" evidence="6">
    <location>
        <begin position="167"/>
        <end position="186"/>
    </location>
</feature>
<organism evidence="8 9">
    <name type="scientific">Paenibacillus mucilaginosus (strain KNP414)</name>
    <dbReference type="NCBI Taxonomy" id="1036673"/>
    <lineage>
        <taxon>Bacteria</taxon>
        <taxon>Bacillati</taxon>
        <taxon>Bacillota</taxon>
        <taxon>Bacilli</taxon>
        <taxon>Bacillales</taxon>
        <taxon>Paenibacillaceae</taxon>
        <taxon>Paenibacillus</taxon>
    </lineage>
</organism>
<dbReference type="InterPro" id="IPR001902">
    <property type="entry name" value="SLC26A/SulP_fam"/>
</dbReference>
<accession>F8FI93</accession>
<evidence type="ECO:0000256" key="6">
    <source>
        <dbReference type="SAM" id="Phobius"/>
    </source>
</evidence>
<reference evidence="9" key="1">
    <citation type="submission" date="2011-06" db="EMBL/GenBank/DDBJ databases">
        <title>Complete genome sequence of Paenibacillus mucilaginosus KNP414.</title>
        <authorList>
            <person name="Wang J."/>
            <person name="Hu S."/>
            <person name="Hu X."/>
            <person name="Zhang B."/>
            <person name="Dong D."/>
            <person name="Zhang S."/>
            <person name="Zhao K."/>
            <person name="Wu D."/>
        </authorList>
    </citation>
    <scope>NUCLEOTIDE SEQUENCE [LARGE SCALE GENOMIC DNA]</scope>
    <source>
        <strain evidence="9">KNP414</strain>
    </source>
</reference>
<dbReference type="PATRIC" id="fig|1036673.3.peg.5076"/>
<feature type="transmembrane region" description="Helical" evidence="6">
    <location>
        <begin position="324"/>
        <end position="354"/>
    </location>
</feature>
<feature type="transmembrane region" description="Helical" evidence="6">
    <location>
        <begin position="374"/>
        <end position="404"/>
    </location>
</feature>
<dbReference type="HOGENOM" id="CLU_446071_0_0_9"/>
<feature type="transmembrane region" description="Helical" evidence="6">
    <location>
        <begin position="123"/>
        <end position="147"/>
    </location>
</feature>
<keyword evidence="3 6" id="KW-1133">Transmembrane helix</keyword>
<evidence type="ECO:0000256" key="1">
    <source>
        <dbReference type="ARBA" id="ARBA00004141"/>
    </source>
</evidence>
<protein>
    <submittedName>
        <fullName evidence="8">SulP family sulfate permease</fullName>
    </submittedName>
</protein>
<feature type="region of interest" description="Disordered" evidence="5">
    <location>
        <begin position="454"/>
        <end position="553"/>
    </location>
</feature>
<evidence type="ECO:0000259" key="7">
    <source>
        <dbReference type="Pfam" id="PF00916"/>
    </source>
</evidence>
<feature type="transmembrane region" description="Helical" evidence="6">
    <location>
        <begin position="91"/>
        <end position="111"/>
    </location>
</feature>
<feature type="transmembrane region" description="Helical" evidence="6">
    <location>
        <begin position="240"/>
        <end position="265"/>
    </location>
</feature>
<dbReference type="GO" id="GO:0055085">
    <property type="term" value="P:transmembrane transport"/>
    <property type="evidence" value="ECO:0007669"/>
    <property type="project" value="InterPro"/>
</dbReference>
<dbReference type="InterPro" id="IPR011547">
    <property type="entry name" value="SLC26A/SulP_dom"/>
</dbReference>
<gene>
    <name evidence="8" type="ordered locus">KNP414_05472</name>
</gene>
<reference evidence="8 9" key="2">
    <citation type="journal article" date="2013" name="Genome Announc.">
        <title>Genome Sequence of Growth-Improving Paenibacillus mucilaginosus Strain KNP414.</title>
        <authorList>
            <person name="Lu J.J."/>
            <person name="Wang J.F."/>
            <person name="Hu X.F."/>
        </authorList>
    </citation>
    <scope>NUCLEOTIDE SEQUENCE [LARGE SCALE GENOMIC DNA]</scope>
    <source>
        <strain evidence="8 9">KNP414</strain>
    </source>
</reference>
<sequence>MLSDIRFQGYNASYLKRDLAAGLIVGIVAIPLGMAFAIASGVRPEYGIYTVILAGLLVSLLGGSKFQIAGPTGAFVPILFAIVMEHGYENLLIAGFMAGIMLVLLGLFKLGSLMRYIPRPVTIGFTTGIAVIIFSGQIAHFLGLRNVKKKEAFHENMREIAVHIETVNWYSVGTAVICLAVLLMTSRLTTKVPPALAGLIAATLAAVLFFRGKIDTIGSTYGAIPTGLPTFKLPALSWDLVVDLLPAAFVIAMLGGIESLLSAMVADRMGGDKHNSNKELIGQGIANMVTPLFGGIPATGAIARTATNIKNGSASPLSGIIHALVVLVVLLVFAPYASHIPLAAMAPILMFVAWNMSERREFMHVLKTRTGDSVVLVVTFLLTVFADLTTAVGAGLVLAAVLFIKRMSGTLKLEGVLPDPQDKLVKPAQGGGRAFLPADRDLHRGRPAVLRHLVGLPGDDQGQAGRGRAAADPSAAYGQGQRHGHHRRGGFGRHRRRSQGARRHAAAHGHHAGRPADPGQQRPQRQDRRGAAVPPHGRSDRVRPAPGEPRALLGLPAVHLRRVHRAVEAGPRGRPPRPRGCAAGIRRSDLSFLVPLCCAQRSLSKRYTLAGR</sequence>
<dbReference type="Proteomes" id="UP000006620">
    <property type="component" value="Chromosome"/>
</dbReference>
<keyword evidence="4 6" id="KW-0472">Membrane</keyword>
<feature type="compositionally biased region" description="Low complexity" evidence="5">
    <location>
        <begin position="458"/>
        <end position="472"/>
    </location>
</feature>
<dbReference type="GO" id="GO:0016020">
    <property type="term" value="C:membrane"/>
    <property type="evidence" value="ECO:0007669"/>
    <property type="project" value="UniProtKB-SubCell"/>
</dbReference>
<dbReference type="KEGG" id="pms:KNP414_05472"/>
<dbReference type="PANTHER" id="PTHR11814">
    <property type="entry name" value="SULFATE TRANSPORTER"/>
    <property type="match status" value="1"/>
</dbReference>
<feature type="domain" description="SLC26A/SulP transporter" evidence="7">
    <location>
        <begin position="15"/>
        <end position="379"/>
    </location>
</feature>
<proteinExistence type="predicted"/>
<dbReference type="Pfam" id="PF00916">
    <property type="entry name" value="Sulfate_transp"/>
    <property type="match status" value="1"/>
</dbReference>
<feature type="transmembrane region" description="Helical" evidence="6">
    <location>
        <begin position="192"/>
        <end position="210"/>
    </location>
</feature>
<evidence type="ECO:0000256" key="2">
    <source>
        <dbReference type="ARBA" id="ARBA00022692"/>
    </source>
</evidence>
<feature type="transmembrane region" description="Helical" evidence="6">
    <location>
        <begin position="285"/>
        <end position="303"/>
    </location>
</feature>
<evidence type="ECO:0000313" key="8">
    <source>
        <dbReference type="EMBL" id="AEI43996.1"/>
    </source>
</evidence>
<dbReference type="EMBL" id="CP002869">
    <property type="protein sequence ID" value="AEI43996.1"/>
    <property type="molecule type" value="Genomic_DNA"/>
</dbReference>
<evidence type="ECO:0000256" key="3">
    <source>
        <dbReference type="ARBA" id="ARBA00022989"/>
    </source>
</evidence>